<dbReference type="Proteomes" id="UP000026962">
    <property type="component" value="Chromosome 1"/>
</dbReference>
<evidence type="ECO:0000256" key="1">
    <source>
        <dbReference type="SAM" id="MobiDB-lite"/>
    </source>
</evidence>
<dbReference type="EnsemblPlants" id="OPUNC01G06820.1">
    <property type="protein sequence ID" value="OPUNC01G06820.1"/>
    <property type="gene ID" value="OPUNC01G06820"/>
</dbReference>
<organism evidence="2">
    <name type="scientific">Oryza punctata</name>
    <name type="common">Red rice</name>
    <dbReference type="NCBI Taxonomy" id="4537"/>
    <lineage>
        <taxon>Eukaryota</taxon>
        <taxon>Viridiplantae</taxon>
        <taxon>Streptophyta</taxon>
        <taxon>Embryophyta</taxon>
        <taxon>Tracheophyta</taxon>
        <taxon>Spermatophyta</taxon>
        <taxon>Magnoliopsida</taxon>
        <taxon>Liliopsida</taxon>
        <taxon>Poales</taxon>
        <taxon>Poaceae</taxon>
        <taxon>BOP clade</taxon>
        <taxon>Oryzoideae</taxon>
        <taxon>Oryzeae</taxon>
        <taxon>Oryzinae</taxon>
        <taxon>Oryza</taxon>
    </lineage>
</organism>
<name>A0A0E0JFH2_ORYPU</name>
<dbReference type="HOGENOM" id="CLU_2626200_0_0_1"/>
<reference evidence="2" key="1">
    <citation type="submission" date="2015-04" db="UniProtKB">
        <authorList>
            <consortium name="EnsemblPlants"/>
        </authorList>
    </citation>
    <scope>IDENTIFICATION</scope>
</reference>
<feature type="region of interest" description="Disordered" evidence="1">
    <location>
        <begin position="1"/>
        <end position="22"/>
    </location>
</feature>
<evidence type="ECO:0000313" key="2">
    <source>
        <dbReference type="EnsemblPlants" id="OPUNC01G06820.1"/>
    </source>
</evidence>
<proteinExistence type="predicted"/>
<dbReference type="AlphaFoldDB" id="A0A0E0JFH2"/>
<keyword evidence="3" id="KW-1185">Reference proteome</keyword>
<sequence length="78" mass="9006">MCTSETKSKYTRRTQDTNHHLIVKLPPRRIVIKGTRKVTILREATTPKPQSLHQQGKQCQENNSPQLQRDSTLLLQCP</sequence>
<accession>A0A0E0JFH2</accession>
<dbReference type="Gramene" id="OPUNC01G06820.1">
    <property type="protein sequence ID" value="OPUNC01G06820.1"/>
    <property type="gene ID" value="OPUNC01G06820"/>
</dbReference>
<protein>
    <submittedName>
        <fullName evidence="2">Uncharacterized protein</fullName>
    </submittedName>
</protein>
<evidence type="ECO:0000313" key="3">
    <source>
        <dbReference type="Proteomes" id="UP000026962"/>
    </source>
</evidence>
<feature type="region of interest" description="Disordered" evidence="1">
    <location>
        <begin position="42"/>
        <end position="78"/>
    </location>
</feature>
<reference evidence="2" key="2">
    <citation type="submission" date="2018-05" db="EMBL/GenBank/DDBJ databases">
        <title>OpunRS2 (Oryza punctata Reference Sequence Version 2).</title>
        <authorList>
            <person name="Zhang J."/>
            <person name="Kudrna D."/>
            <person name="Lee S."/>
            <person name="Talag J."/>
            <person name="Welchert J."/>
            <person name="Wing R.A."/>
        </authorList>
    </citation>
    <scope>NUCLEOTIDE SEQUENCE [LARGE SCALE GENOMIC DNA]</scope>
</reference>
<feature type="compositionally biased region" description="Polar residues" evidence="1">
    <location>
        <begin position="47"/>
        <end position="78"/>
    </location>
</feature>